<feature type="chain" id="PRO_5019253531" evidence="2">
    <location>
        <begin position="23"/>
        <end position="426"/>
    </location>
</feature>
<name>A0A413VSC9_9BACE</name>
<dbReference type="GO" id="GO:0045893">
    <property type="term" value="P:positive regulation of DNA-templated transcription"/>
    <property type="evidence" value="ECO:0007669"/>
    <property type="project" value="TreeGrafter"/>
</dbReference>
<keyword evidence="1" id="KW-0175">Coiled coil</keyword>
<dbReference type="PROSITE" id="PS51688">
    <property type="entry name" value="ICA"/>
    <property type="match status" value="1"/>
</dbReference>
<dbReference type="PANTHER" id="PTHR13029:SF18">
    <property type="entry name" value="MYELIN REGULATORY FACTOR HOMOLOG 1"/>
    <property type="match status" value="1"/>
</dbReference>
<dbReference type="Pfam" id="PF18962">
    <property type="entry name" value="Por_Secre_tail"/>
    <property type="match status" value="1"/>
</dbReference>
<dbReference type="InterPro" id="IPR051577">
    <property type="entry name" value="MRF-like"/>
</dbReference>
<comment type="caution">
    <text evidence="4">The sequence shown here is derived from an EMBL/GenBank/DDBJ whole genome shotgun (WGS) entry which is preliminary data.</text>
</comment>
<protein>
    <submittedName>
        <fullName evidence="4">T9SS C-terminal target domain-containing protein</fullName>
    </submittedName>
</protein>
<dbReference type="GO" id="GO:0003700">
    <property type="term" value="F:DNA-binding transcription factor activity"/>
    <property type="evidence" value="ECO:0007669"/>
    <property type="project" value="TreeGrafter"/>
</dbReference>
<accession>A0A413VSC9</accession>
<evidence type="ECO:0000256" key="2">
    <source>
        <dbReference type="SAM" id="SignalP"/>
    </source>
</evidence>
<dbReference type="PANTHER" id="PTHR13029">
    <property type="match status" value="1"/>
</dbReference>
<dbReference type="RefSeq" id="WP_002558544.1">
    <property type="nucleotide sequence ID" value="NZ_CABJFV010000004.1"/>
</dbReference>
<evidence type="ECO:0000259" key="3">
    <source>
        <dbReference type="PROSITE" id="PS51688"/>
    </source>
</evidence>
<keyword evidence="2" id="KW-0732">Signal</keyword>
<dbReference type="InterPro" id="IPR026444">
    <property type="entry name" value="Secre_tail"/>
</dbReference>
<reference evidence="4 5" key="1">
    <citation type="submission" date="2018-08" db="EMBL/GenBank/DDBJ databases">
        <title>A genome reference for cultivated species of the human gut microbiota.</title>
        <authorList>
            <person name="Zou Y."/>
            <person name="Xue W."/>
            <person name="Luo G."/>
        </authorList>
    </citation>
    <scope>NUCLEOTIDE SEQUENCE [LARGE SCALE GENOMIC DNA]</scope>
    <source>
        <strain evidence="4 5">AM40-30BH</strain>
    </source>
</reference>
<dbReference type="AlphaFoldDB" id="A0A413VSC9"/>
<dbReference type="Proteomes" id="UP000284379">
    <property type="component" value="Unassembled WGS sequence"/>
</dbReference>
<dbReference type="NCBIfam" id="TIGR04183">
    <property type="entry name" value="Por_Secre_tail"/>
    <property type="match status" value="1"/>
</dbReference>
<proteinExistence type="predicted"/>
<gene>
    <name evidence="4" type="ORF">DW888_07465</name>
</gene>
<dbReference type="EMBL" id="QSGO01000004">
    <property type="protein sequence ID" value="RHB36461.1"/>
    <property type="molecule type" value="Genomic_DNA"/>
</dbReference>
<dbReference type="Gene3D" id="2.60.40.4070">
    <property type="match status" value="1"/>
</dbReference>
<evidence type="ECO:0000256" key="1">
    <source>
        <dbReference type="SAM" id="Coils"/>
    </source>
</evidence>
<dbReference type="Pfam" id="PF13884">
    <property type="entry name" value="Peptidase_S74"/>
    <property type="match status" value="2"/>
</dbReference>
<feature type="domain" description="Peptidase S74" evidence="3">
    <location>
        <begin position="182"/>
        <end position="308"/>
    </location>
</feature>
<evidence type="ECO:0000313" key="5">
    <source>
        <dbReference type="Proteomes" id="UP000284379"/>
    </source>
</evidence>
<dbReference type="InterPro" id="IPR030392">
    <property type="entry name" value="S74_ICA"/>
</dbReference>
<sequence length="426" mass="46933">MKTNNAIFISIILFFCCSASHAQLKVLSNGKVGIGTTTPKYSLLDIGKAGTAGGLTIYNSALSNPLLFKLYSNGDYGYLNFGGVAKHGITICKDGGIGLGADPSIELDTPEYINIYTYGERSALMAYAKYPYDYGDIIKVYSWRDTDMAYVVRDVRNGGSPLVFYVAGDGSVYSKGSILTASDESYKENISSINNSLNTIRQMRGVTYKLKEQADESTTASTLQSDVSSRDTLSAQSPVPVEIVNKIKAEKKRKKSGFIAQELEEIFPEAVYTLPNGKKAIAYSEIIPLLVEAIKEQQNEIDKQQNEIDELRQSKIVQTRSAIGAVDEQSDVNSLLDEKLKAKLYSNIPNPFKEQTTISFFIPETSSRASIHIYNLQGKQIKQLNIESRGNGSVTINGYELTPGMYMYSLIVDGQEVDTKKMILTE</sequence>
<feature type="signal peptide" evidence="2">
    <location>
        <begin position="1"/>
        <end position="22"/>
    </location>
</feature>
<dbReference type="GO" id="GO:0016540">
    <property type="term" value="P:protein autoprocessing"/>
    <property type="evidence" value="ECO:0007669"/>
    <property type="project" value="TreeGrafter"/>
</dbReference>
<dbReference type="GO" id="GO:0043565">
    <property type="term" value="F:sequence-specific DNA binding"/>
    <property type="evidence" value="ECO:0007669"/>
    <property type="project" value="TreeGrafter"/>
</dbReference>
<organism evidence="4 5">
    <name type="scientific">Bacteroides nordii</name>
    <dbReference type="NCBI Taxonomy" id="291645"/>
    <lineage>
        <taxon>Bacteria</taxon>
        <taxon>Pseudomonadati</taxon>
        <taxon>Bacteroidota</taxon>
        <taxon>Bacteroidia</taxon>
        <taxon>Bacteroidales</taxon>
        <taxon>Bacteroidaceae</taxon>
        <taxon>Bacteroides</taxon>
    </lineage>
</organism>
<feature type="coiled-coil region" evidence="1">
    <location>
        <begin position="287"/>
        <end position="314"/>
    </location>
</feature>
<evidence type="ECO:0000313" key="4">
    <source>
        <dbReference type="EMBL" id="RHB36461.1"/>
    </source>
</evidence>